<evidence type="ECO:0000313" key="15">
    <source>
        <dbReference type="EMBL" id="MEB5476952.1"/>
    </source>
</evidence>
<evidence type="ECO:0000256" key="7">
    <source>
        <dbReference type="ARBA" id="ARBA00023136"/>
    </source>
</evidence>
<keyword evidence="3 10" id="KW-0813">Transport</keyword>
<feature type="domain" description="TonB-dependent receptor plug" evidence="14">
    <location>
        <begin position="62"/>
        <end position="167"/>
    </location>
</feature>
<dbReference type="InterPro" id="IPR000531">
    <property type="entry name" value="Beta-barrel_TonB"/>
</dbReference>
<comment type="subcellular location">
    <subcellularLocation>
        <location evidence="1 10">Cell outer membrane</location>
        <topology evidence="1 10">Multi-pass membrane protein</topology>
    </subcellularLocation>
</comment>
<evidence type="ECO:0000256" key="9">
    <source>
        <dbReference type="ARBA" id="ARBA00023237"/>
    </source>
</evidence>
<dbReference type="InterPro" id="IPR010105">
    <property type="entry name" value="TonB_sidphr_rcpt"/>
</dbReference>
<protein>
    <submittedName>
        <fullName evidence="15">TonB-dependent siderophore receptor</fullName>
    </submittedName>
</protein>
<evidence type="ECO:0000259" key="13">
    <source>
        <dbReference type="Pfam" id="PF00593"/>
    </source>
</evidence>
<keyword evidence="7 10" id="KW-0472">Membrane</keyword>
<keyword evidence="4 10" id="KW-1134">Transmembrane beta strand</keyword>
<dbReference type="NCBIfam" id="TIGR01783">
    <property type="entry name" value="TonB-siderophor"/>
    <property type="match status" value="1"/>
</dbReference>
<dbReference type="Gene3D" id="2.40.170.20">
    <property type="entry name" value="TonB-dependent receptor, beta-barrel domain"/>
    <property type="match status" value="1"/>
</dbReference>
<accession>A0ABU6DSY0</accession>
<evidence type="ECO:0000256" key="8">
    <source>
        <dbReference type="ARBA" id="ARBA00023170"/>
    </source>
</evidence>
<feature type="chain" id="PRO_5045057762" evidence="12">
    <location>
        <begin position="32"/>
        <end position="729"/>
    </location>
</feature>
<dbReference type="RefSeq" id="WP_325775370.1">
    <property type="nucleotide sequence ID" value="NZ_VTDN01000005.1"/>
</dbReference>
<evidence type="ECO:0000256" key="3">
    <source>
        <dbReference type="ARBA" id="ARBA00022448"/>
    </source>
</evidence>
<keyword evidence="5 10" id="KW-0812">Transmembrane</keyword>
<dbReference type="InterPro" id="IPR039426">
    <property type="entry name" value="TonB-dep_rcpt-like"/>
</dbReference>
<dbReference type="Proteomes" id="UP001339883">
    <property type="component" value="Unassembled WGS sequence"/>
</dbReference>
<evidence type="ECO:0000256" key="2">
    <source>
        <dbReference type="ARBA" id="ARBA00009810"/>
    </source>
</evidence>
<feature type="signal peptide" evidence="12">
    <location>
        <begin position="1"/>
        <end position="31"/>
    </location>
</feature>
<reference evidence="15 16" key="1">
    <citation type="submission" date="2019-08" db="EMBL/GenBank/DDBJ databases">
        <title>Five species of Acinetobacter isolated from floral nectar and animal pollinators.</title>
        <authorList>
            <person name="Hendry T.A."/>
        </authorList>
    </citation>
    <scope>NUCLEOTIDE SEQUENCE [LARGE SCALE GENOMIC DNA]</scope>
    <source>
        <strain evidence="15 16">MD18.27</strain>
    </source>
</reference>
<evidence type="ECO:0000313" key="16">
    <source>
        <dbReference type="Proteomes" id="UP001339883"/>
    </source>
</evidence>
<keyword evidence="8 15" id="KW-0675">Receptor</keyword>
<keyword evidence="6 11" id="KW-0798">TonB box</keyword>
<dbReference type="InterPro" id="IPR036942">
    <property type="entry name" value="Beta-barrel_TonB_sf"/>
</dbReference>
<name>A0ABU6DSY0_9GAMM</name>
<dbReference type="Gene3D" id="2.170.130.10">
    <property type="entry name" value="TonB-dependent receptor, plug domain"/>
    <property type="match status" value="1"/>
</dbReference>
<keyword evidence="12" id="KW-0732">Signal</keyword>
<keyword evidence="16" id="KW-1185">Reference proteome</keyword>
<evidence type="ECO:0000256" key="4">
    <source>
        <dbReference type="ARBA" id="ARBA00022452"/>
    </source>
</evidence>
<dbReference type="Pfam" id="PF07715">
    <property type="entry name" value="Plug"/>
    <property type="match status" value="1"/>
</dbReference>
<dbReference type="PROSITE" id="PS52016">
    <property type="entry name" value="TONB_DEPENDENT_REC_3"/>
    <property type="match status" value="1"/>
</dbReference>
<dbReference type="InterPro" id="IPR012910">
    <property type="entry name" value="Plug_dom"/>
</dbReference>
<gene>
    <name evidence="15" type="ORF">I2F25_07865</name>
</gene>
<comment type="similarity">
    <text evidence="2 10 11">Belongs to the TonB-dependent receptor family.</text>
</comment>
<proteinExistence type="inferred from homology"/>
<organism evidence="15 16">
    <name type="scientific">Acinetobacter pollinis</name>
    <dbReference type="NCBI Taxonomy" id="2605270"/>
    <lineage>
        <taxon>Bacteria</taxon>
        <taxon>Pseudomonadati</taxon>
        <taxon>Pseudomonadota</taxon>
        <taxon>Gammaproteobacteria</taxon>
        <taxon>Moraxellales</taxon>
        <taxon>Moraxellaceae</taxon>
        <taxon>Acinetobacter</taxon>
    </lineage>
</organism>
<evidence type="ECO:0000256" key="10">
    <source>
        <dbReference type="PROSITE-ProRule" id="PRU01360"/>
    </source>
</evidence>
<dbReference type="InterPro" id="IPR037066">
    <property type="entry name" value="Plug_dom_sf"/>
</dbReference>
<evidence type="ECO:0000256" key="5">
    <source>
        <dbReference type="ARBA" id="ARBA00022692"/>
    </source>
</evidence>
<evidence type="ECO:0000256" key="1">
    <source>
        <dbReference type="ARBA" id="ARBA00004571"/>
    </source>
</evidence>
<comment type="caution">
    <text evidence="15">The sequence shown here is derived from an EMBL/GenBank/DDBJ whole genome shotgun (WGS) entry which is preliminary data.</text>
</comment>
<dbReference type="Pfam" id="PF00593">
    <property type="entry name" value="TonB_dep_Rec_b-barrel"/>
    <property type="match status" value="1"/>
</dbReference>
<sequence length="729" mass="82134">MSTFRQQKFLRHPLSLSILIVLALSPSFSYAEDATTTQLETINVKSETSSALETATGLKLKPKETPQSISVITQEQIKDQGISSLSKALKQTTGINVIRDSGRYRFQSRGFYIDQIEEDGLSSTVPGSASNANRTASSSADLDIYEHIEVIRGATGLTQANSEPGGTINAVRKHPTQDFQMHGYVQAEQWNNVRSMIDTSGALNSNKTIRGRLVAIGGTQDSFKNSAHSDTRTLYGVLDFDLTPTTLLRLGAMYQKTHDMPDYFGIPMATGGIDSGLPNHTYLSSSWSTLNSEKYNVFAELEHQFNDDWKVSAKLNSNWNQSLQKIGGLAQLTTSYSGINTNNPNLKTNNYQNYKNSSDELTAKIALNGKYSLFNATHDVFATLDYSSLYELSNWKSIVNNTAYNVWTFSPSQIQEPDWNKNLSYHIFYKNYVVQQAASLGTRFNFPENFHFILGGRYTQAISNGSTYYEIYNSKPDGEYAKNREVKKKKFNPYFGLTYDITPDTSVYLSHTEIFKPQSGRQITGKILEPVVGINQEVGIKSELFDHRLNASLALFNIEQQNRPLTDSRNTNFSIPEGKVRSRGVDIEISGKVNDDLAIFAGYTFNKSKYLQTESSRYIAGSNFSKHTPEHMFRLYTQYQLPGVFDQWSAGLGVSTQTETSSLYDIRQGGYTLWNANVRYSYSENLSFNLIGENLTNKRYYENNRVRMNGGNNFIGDPRSLLFRVDWKY</sequence>
<feature type="domain" description="TonB-dependent receptor-like beta-barrel" evidence="13">
    <location>
        <begin position="275"/>
        <end position="695"/>
    </location>
</feature>
<evidence type="ECO:0000256" key="6">
    <source>
        <dbReference type="ARBA" id="ARBA00023077"/>
    </source>
</evidence>
<dbReference type="PANTHER" id="PTHR32552">
    <property type="entry name" value="FERRICHROME IRON RECEPTOR-RELATED"/>
    <property type="match status" value="1"/>
</dbReference>
<dbReference type="PANTHER" id="PTHR32552:SF74">
    <property type="entry name" value="HYDROXAMATE SIDEROPHORE RECEPTOR FHUE"/>
    <property type="match status" value="1"/>
</dbReference>
<evidence type="ECO:0000259" key="14">
    <source>
        <dbReference type="Pfam" id="PF07715"/>
    </source>
</evidence>
<evidence type="ECO:0000256" key="11">
    <source>
        <dbReference type="RuleBase" id="RU003357"/>
    </source>
</evidence>
<dbReference type="EMBL" id="VTDN01000005">
    <property type="protein sequence ID" value="MEB5476952.1"/>
    <property type="molecule type" value="Genomic_DNA"/>
</dbReference>
<keyword evidence="9 10" id="KW-0998">Cell outer membrane</keyword>
<dbReference type="CDD" id="cd01347">
    <property type="entry name" value="ligand_gated_channel"/>
    <property type="match status" value="1"/>
</dbReference>
<dbReference type="SUPFAM" id="SSF56935">
    <property type="entry name" value="Porins"/>
    <property type="match status" value="1"/>
</dbReference>
<evidence type="ECO:0000256" key="12">
    <source>
        <dbReference type="SAM" id="SignalP"/>
    </source>
</evidence>